<comment type="caution">
    <text evidence="5">The sequence shown here is derived from an EMBL/GenBank/DDBJ whole genome shotgun (WGS) entry which is preliminary data.</text>
</comment>
<organism evidence="5 6">
    <name type="scientific">Apiospora saccharicola</name>
    <dbReference type="NCBI Taxonomy" id="335842"/>
    <lineage>
        <taxon>Eukaryota</taxon>
        <taxon>Fungi</taxon>
        <taxon>Dikarya</taxon>
        <taxon>Ascomycota</taxon>
        <taxon>Pezizomycotina</taxon>
        <taxon>Sordariomycetes</taxon>
        <taxon>Xylariomycetidae</taxon>
        <taxon>Amphisphaeriales</taxon>
        <taxon>Apiosporaceae</taxon>
        <taxon>Apiospora</taxon>
    </lineage>
</organism>
<evidence type="ECO:0000256" key="1">
    <source>
        <dbReference type="ARBA" id="ARBA00006484"/>
    </source>
</evidence>
<evidence type="ECO:0008006" key="7">
    <source>
        <dbReference type="Google" id="ProtNLM"/>
    </source>
</evidence>
<dbReference type="EMBL" id="JAQQWM010000008">
    <property type="protein sequence ID" value="KAK8054070.1"/>
    <property type="molecule type" value="Genomic_DNA"/>
</dbReference>
<evidence type="ECO:0000313" key="6">
    <source>
        <dbReference type="Proteomes" id="UP001446871"/>
    </source>
</evidence>
<reference evidence="5 6" key="1">
    <citation type="submission" date="2023-01" db="EMBL/GenBank/DDBJ databases">
        <title>Analysis of 21 Apiospora genomes using comparative genomics revels a genus with tremendous synthesis potential of carbohydrate active enzymes and secondary metabolites.</title>
        <authorList>
            <person name="Sorensen T."/>
        </authorList>
    </citation>
    <scope>NUCLEOTIDE SEQUENCE [LARGE SCALE GENOMIC DNA]</scope>
    <source>
        <strain evidence="5 6">CBS 83171</strain>
    </source>
</reference>
<dbReference type="InterPro" id="IPR020904">
    <property type="entry name" value="Sc_DH/Rdtase_CS"/>
</dbReference>
<dbReference type="InterPro" id="IPR002347">
    <property type="entry name" value="SDR_fam"/>
</dbReference>
<dbReference type="PANTHER" id="PTHR44196">
    <property type="entry name" value="DEHYDROGENASE/REDUCTASE SDR FAMILY MEMBER 7B"/>
    <property type="match status" value="1"/>
</dbReference>
<dbReference type="SUPFAM" id="SSF51735">
    <property type="entry name" value="NAD(P)-binding Rossmann-fold domains"/>
    <property type="match status" value="1"/>
</dbReference>
<name>A0ABR1U593_9PEZI</name>
<dbReference type="InterPro" id="IPR036291">
    <property type="entry name" value="NAD(P)-bd_dom_sf"/>
</dbReference>
<keyword evidence="2" id="KW-0521">NADP</keyword>
<dbReference type="Pfam" id="PF00106">
    <property type="entry name" value="adh_short"/>
    <property type="match status" value="1"/>
</dbReference>
<proteinExistence type="inferred from homology"/>
<dbReference type="Proteomes" id="UP001446871">
    <property type="component" value="Unassembled WGS sequence"/>
</dbReference>
<gene>
    <name evidence="5" type="ORF">PG996_013371</name>
</gene>
<keyword evidence="6" id="KW-1185">Reference proteome</keyword>
<dbReference type="Gene3D" id="3.40.50.720">
    <property type="entry name" value="NAD(P)-binding Rossmann-like Domain"/>
    <property type="match status" value="1"/>
</dbReference>
<keyword evidence="3" id="KW-0560">Oxidoreductase</keyword>
<evidence type="ECO:0000256" key="4">
    <source>
        <dbReference type="ARBA" id="ARBA00037096"/>
    </source>
</evidence>
<sequence length="327" mass="34280">MPASLPSPLVKGAIAAAAVPAALYMLNRLAGSKSKRAALSPSEERVLIIGASSGLGRDLAKKYAARGAKVCVVGRRSELIVALARECSPSDGDELGGGEDQCIPVVADATVAEDMVRVRERILEAWGGLDTLHICAGVSALQPVMDLTGAAPGEDATAAGIENVVEITGRATQGNLVGPLVAALTFIPLLQRTSSYPAILLVSSLAAMVGAPTRALYGSTKAASLLLFQSLAVEHPRITFTFLLPATIEGNFRASAVDAGPVREADPNKTGLKIDYVADRCIAAVDQQTTGNVFLPFFPNFLSTLVYTLWPGFVEEKARKKYNFKAS</sequence>
<dbReference type="PROSITE" id="PS00061">
    <property type="entry name" value="ADH_SHORT"/>
    <property type="match status" value="1"/>
</dbReference>
<protein>
    <recommendedName>
        <fullName evidence="7">NAD(P)-binding protein</fullName>
    </recommendedName>
</protein>
<comment type="similarity">
    <text evidence="1">Belongs to the short-chain dehydrogenases/reductases (SDR) family.</text>
</comment>
<dbReference type="PANTHER" id="PTHR44196:SF1">
    <property type="entry name" value="DEHYDROGENASE_REDUCTASE SDR FAMILY MEMBER 7B"/>
    <property type="match status" value="1"/>
</dbReference>
<accession>A0ABR1U593</accession>
<comment type="function">
    <text evidence="4">Putative oxidoreductase.</text>
</comment>
<evidence type="ECO:0000313" key="5">
    <source>
        <dbReference type="EMBL" id="KAK8054070.1"/>
    </source>
</evidence>
<evidence type="ECO:0000256" key="3">
    <source>
        <dbReference type="ARBA" id="ARBA00023002"/>
    </source>
</evidence>
<evidence type="ECO:0000256" key="2">
    <source>
        <dbReference type="ARBA" id="ARBA00022857"/>
    </source>
</evidence>
<dbReference type="PRINTS" id="PR00081">
    <property type="entry name" value="GDHRDH"/>
</dbReference>